<reference evidence="2 3" key="1">
    <citation type="submission" date="2018-09" db="EMBL/GenBank/DDBJ databases">
        <title>Genome sequencing of strain 6GH32-13.</title>
        <authorList>
            <person name="Weon H.-Y."/>
            <person name="Heo J."/>
            <person name="Kwon S.-W."/>
        </authorList>
    </citation>
    <scope>NUCLEOTIDE SEQUENCE [LARGE SCALE GENOMIC DNA]</scope>
    <source>
        <strain evidence="2 3">5GH32-13</strain>
    </source>
</reference>
<evidence type="ECO:0000256" key="1">
    <source>
        <dbReference type="SAM" id="MobiDB-lite"/>
    </source>
</evidence>
<dbReference type="OrthoDB" id="939585at2"/>
<dbReference type="EMBL" id="CP032157">
    <property type="protein sequence ID" value="AXY78518.1"/>
    <property type="molecule type" value="Genomic_DNA"/>
</dbReference>
<accession>A0A3B7MWN2</accession>
<feature type="region of interest" description="Disordered" evidence="1">
    <location>
        <begin position="263"/>
        <end position="308"/>
    </location>
</feature>
<dbReference type="AlphaFoldDB" id="A0A3B7MWN2"/>
<feature type="compositionally biased region" description="Basic residues" evidence="1">
    <location>
        <begin position="296"/>
        <end position="308"/>
    </location>
</feature>
<dbReference type="Proteomes" id="UP000263900">
    <property type="component" value="Chromosome"/>
</dbReference>
<protein>
    <submittedName>
        <fullName evidence="2">Uncharacterized protein</fullName>
    </submittedName>
</protein>
<evidence type="ECO:0000313" key="2">
    <source>
        <dbReference type="EMBL" id="AXY78518.1"/>
    </source>
</evidence>
<gene>
    <name evidence="2" type="ORF">D3H65_04930</name>
</gene>
<feature type="compositionally biased region" description="Polar residues" evidence="1">
    <location>
        <begin position="263"/>
        <end position="289"/>
    </location>
</feature>
<keyword evidence="3" id="KW-1185">Reference proteome</keyword>
<dbReference type="KEGG" id="pseg:D3H65_04930"/>
<organism evidence="2 3">
    <name type="scientific">Paraflavitalea soli</name>
    <dbReference type="NCBI Taxonomy" id="2315862"/>
    <lineage>
        <taxon>Bacteria</taxon>
        <taxon>Pseudomonadati</taxon>
        <taxon>Bacteroidota</taxon>
        <taxon>Chitinophagia</taxon>
        <taxon>Chitinophagales</taxon>
        <taxon>Chitinophagaceae</taxon>
        <taxon>Paraflavitalea</taxon>
    </lineage>
</organism>
<evidence type="ECO:0000313" key="3">
    <source>
        <dbReference type="Proteomes" id="UP000263900"/>
    </source>
</evidence>
<sequence length="308" mass="34983">MTRSIPGLLICLSMNALPAEARDQAASDSTGLPGDNFSLQGALELFKKAGSPEEFEKLLNTSQNKVNNLDLNEDGQIDYIRVINKKENDVQIFVLQALVSDQESQDIAVIELEKTGQDNAVVQIAGDEDIFGEETIIEPGDDDNAYNAAGSSVARGPNVEPVETATDVAIVVNVWAWPCVRYVYAPSYRLWISPWTWAARPAWWRPWKPLSWQVYRPIRYRYRPHYVVVHTHRVAYAPRLYRPMRVTSVTVRTRHQVTVTNYRTSRSTHSVTASRNNKQYHATRKTTTVEGPRGNKVSRTKTTVRRKR</sequence>
<proteinExistence type="predicted"/>
<name>A0A3B7MWN2_9BACT</name>